<reference evidence="1" key="1">
    <citation type="submission" date="2021-06" db="EMBL/GenBank/DDBJ databases">
        <authorList>
            <person name="Kallberg Y."/>
            <person name="Tangrot J."/>
            <person name="Rosling A."/>
        </authorList>
    </citation>
    <scope>NUCLEOTIDE SEQUENCE</scope>
    <source>
        <strain evidence="1">MA461A</strain>
    </source>
</reference>
<protein>
    <submittedName>
        <fullName evidence="1">11897_t:CDS:1</fullName>
    </submittedName>
</protein>
<name>A0ACA9RAQ1_9GLOM</name>
<organism evidence="1 2">
    <name type="scientific">Racocetra persica</name>
    <dbReference type="NCBI Taxonomy" id="160502"/>
    <lineage>
        <taxon>Eukaryota</taxon>
        <taxon>Fungi</taxon>
        <taxon>Fungi incertae sedis</taxon>
        <taxon>Mucoromycota</taxon>
        <taxon>Glomeromycotina</taxon>
        <taxon>Glomeromycetes</taxon>
        <taxon>Diversisporales</taxon>
        <taxon>Gigasporaceae</taxon>
        <taxon>Racocetra</taxon>
    </lineage>
</organism>
<evidence type="ECO:0000313" key="1">
    <source>
        <dbReference type="EMBL" id="CAG8785346.1"/>
    </source>
</evidence>
<gene>
    <name evidence="1" type="ORF">RPERSI_LOCUS18204</name>
</gene>
<sequence>MENIHQGQEVREEIKKIVKTYRLAFPCPHCQEEINDTHFSKEAAIFQFINERVQEIVEEQFASRNRVYRQKWLKEIEQNRLYEGFSVFKELRKNLENLQNQVTKLQSSEYIENLDRVRKLNEELTKRQKENEELREKNQTLLLGQKKPGQKKGEEFEKWFLEELQKVFDDRDNISDISKGQSGTGKRADFMQEVFTDQEPKKLAGRIIYETKNTEK</sequence>
<dbReference type="EMBL" id="CAJVQC010047853">
    <property type="protein sequence ID" value="CAG8785346.1"/>
    <property type="molecule type" value="Genomic_DNA"/>
</dbReference>
<dbReference type="Proteomes" id="UP000789920">
    <property type="component" value="Unassembled WGS sequence"/>
</dbReference>
<keyword evidence="2" id="KW-1185">Reference proteome</keyword>
<comment type="caution">
    <text evidence="1">The sequence shown here is derived from an EMBL/GenBank/DDBJ whole genome shotgun (WGS) entry which is preliminary data.</text>
</comment>
<proteinExistence type="predicted"/>
<evidence type="ECO:0000313" key="2">
    <source>
        <dbReference type="Proteomes" id="UP000789920"/>
    </source>
</evidence>
<accession>A0ACA9RAQ1</accession>